<keyword evidence="2" id="KW-0805">Transcription regulation</keyword>
<proteinExistence type="predicted"/>
<accession>A0AAP0LNJ4</accession>
<dbReference type="GO" id="GO:0046983">
    <property type="term" value="F:protein dimerization activity"/>
    <property type="evidence" value="ECO:0007669"/>
    <property type="project" value="InterPro"/>
</dbReference>
<keyword evidence="5" id="KW-0539">Nucleus</keyword>
<sequence>MTNRERLAGEITIMPISEPVRKLKIKLKKIENKDDRMITFSKRISGIYKKASKLVTLPRGDIAIVVFSPSGKPYSFGHPSIEAVANHFLGLDQPPNDNNHPLFEV</sequence>
<dbReference type="PROSITE" id="PS50066">
    <property type="entry name" value="MADS_BOX_2"/>
    <property type="match status" value="1"/>
</dbReference>
<dbReference type="Proteomes" id="UP001428341">
    <property type="component" value="Unassembled WGS sequence"/>
</dbReference>
<dbReference type="PRINTS" id="PR00404">
    <property type="entry name" value="MADSDOMAIN"/>
</dbReference>
<evidence type="ECO:0000256" key="3">
    <source>
        <dbReference type="ARBA" id="ARBA00023125"/>
    </source>
</evidence>
<evidence type="ECO:0000259" key="6">
    <source>
        <dbReference type="PROSITE" id="PS50066"/>
    </source>
</evidence>
<dbReference type="GO" id="GO:0000978">
    <property type="term" value="F:RNA polymerase II cis-regulatory region sequence-specific DNA binding"/>
    <property type="evidence" value="ECO:0007669"/>
    <property type="project" value="TreeGrafter"/>
</dbReference>
<name>A0AAP0LNJ4_9ROSI</name>
<dbReference type="PANTHER" id="PTHR11945">
    <property type="entry name" value="MADS BOX PROTEIN"/>
    <property type="match status" value="1"/>
</dbReference>
<gene>
    <name evidence="7" type="ORF">WN944_024368</name>
</gene>
<dbReference type="EMBL" id="JBCGBO010000024">
    <property type="protein sequence ID" value="KAK9181231.1"/>
    <property type="molecule type" value="Genomic_DNA"/>
</dbReference>
<dbReference type="InterPro" id="IPR036879">
    <property type="entry name" value="TF_MADSbox_sf"/>
</dbReference>
<dbReference type="GO" id="GO:0000981">
    <property type="term" value="F:DNA-binding transcription factor activity, RNA polymerase II-specific"/>
    <property type="evidence" value="ECO:0007669"/>
    <property type="project" value="TreeGrafter"/>
</dbReference>
<comment type="caution">
    <text evidence="7">The sequence shown here is derived from an EMBL/GenBank/DDBJ whole genome shotgun (WGS) entry which is preliminary data.</text>
</comment>
<dbReference type="SMART" id="SM00432">
    <property type="entry name" value="MADS"/>
    <property type="match status" value="1"/>
</dbReference>
<evidence type="ECO:0000256" key="4">
    <source>
        <dbReference type="ARBA" id="ARBA00023163"/>
    </source>
</evidence>
<dbReference type="PANTHER" id="PTHR11945:SF725">
    <property type="entry name" value="AGAMOUS-LIKE 58-RELATED"/>
    <property type="match status" value="1"/>
</dbReference>
<evidence type="ECO:0000313" key="7">
    <source>
        <dbReference type="EMBL" id="KAK9181231.1"/>
    </source>
</evidence>
<evidence type="ECO:0000256" key="1">
    <source>
        <dbReference type="ARBA" id="ARBA00004123"/>
    </source>
</evidence>
<dbReference type="Pfam" id="PF00319">
    <property type="entry name" value="SRF-TF"/>
    <property type="match status" value="1"/>
</dbReference>
<organism evidence="7 8">
    <name type="scientific">Citrus x changshan-huyou</name>
    <dbReference type="NCBI Taxonomy" id="2935761"/>
    <lineage>
        <taxon>Eukaryota</taxon>
        <taxon>Viridiplantae</taxon>
        <taxon>Streptophyta</taxon>
        <taxon>Embryophyta</taxon>
        <taxon>Tracheophyta</taxon>
        <taxon>Spermatophyta</taxon>
        <taxon>Magnoliopsida</taxon>
        <taxon>eudicotyledons</taxon>
        <taxon>Gunneridae</taxon>
        <taxon>Pentapetalae</taxon>
        <taxon>rosids</taxon>
        <taxon>malvids</taxon>
        <taxon>Sapindales</taxon>
        <taxon>Rutaceae</taxon>
        <taxon>Aurantioideae</taxon>
        <taxon>Citrus</taxon>
    </lineage>
</organism>
<dbReference type="InterPro" id="IPR002100">
    <property type="entry name" value="TF_MADSbox"/>
</dbReference>
<feature type="domain" description="MADS-box" evidence="6">
    <location>
        <begin position="20"/>
        <end position="80"/>
    </location>
</feature>
<dbReference type="AlphaFoldDB" id="A0AAP0LNJ4"/>
<dbReference type="GO" id="GO:0005634">
    <property type="term" value="C:nucleus"/>
    <property type="evidence" value="ECO:0007669"/>
    <property type="project" value="UniProtKB-SubCell"/>
</dbReference>
<reference evidence="7 8" key="1">
    <citation type="submission" date="2024-05" db="EMBL/GenBank/DDBJ databases">
        <title>Haplotype-resolved chromosome-level genome assembly of Huyou (Citrus changshanensis).</title>
        <authorList>
            <person name="Miao C."/>
            <person name="Chen W."/>
            <person name="Wu Y."/>
            <person name="Wang L."/>
            <person name="Zhao S."/>
            <person name="Grierson D."/>
            <person name="Xu C."/>
            <person name="Chen K."/>
        </authorList>
    </citation>
    <scope>NUCLEOTIDE SEQUENCE [LARGE SCALE GENOMIC DNA]</scope>
    <source>
        <strain evidence="7">01-14</strain>
        <tissue evidence="7">Leaf</tissue>
    </source>
</reference>
<evidence type="ECO:0000313" key="8">
    <source>
        <dbReference type="Proteomes" id="UP001428341"/>
    </source>
</evidence>
<comment type="subcellular location">
    <subcellularLocation>
        <location evidence="1">Nucleus</location>
    </subcellularLocation>
</comment>
<evidence type="ECO:0000256" key="2">
    <source>
        <dbReference type="ARBA" id="ARBA00023015"/>
    </source>
</evidence>
<protein>
    <recommendedName>
        <fullName evidence="6">MADS-box domain-containing protein</fullName>
    </recommendedName>
</protein>
<keyword evidence="4" id="KW-0804">Transcription</keyword>
<evidence type="ECO:0000256" key="5">
    <source>
        <dbReference type="ARBA" id="ARBA00023242"/>
    </source>
</evidence>
<dbReference type="SUPFAM" id="SSF55455">
    <property type="entry name" value="SRF-like"/>
    <property type="match status" value="1"/>
</dbReference>
<keyword evidence="3" id="KW-0238">DNA-binding</keyword>
<keyword evidence="8" id="KW-1185">Reference proteome</keyword>
<dbReference type="Gene3D" id="3.40.1810.10">
    <property type="entry name" value="Transcription factor, MADS-box"/>
    <property type="match status" value="1"/>
</dbReference>